<keyword evidence="1 2" id="KW-0732">Signal</keyword>
<reference evidence="4" key="1">
    <citation type="submission" date="2017-04" db="EMBL/GenBank/DDBJ databases">
        <title>Genome deletions in a multicellular cyanobacterial endosymbiont for morphological adaptation in marine diatoms.</title>
        <authorList>
            <person name="Wang Y."/>
            <person name="Gao H."/>
            <person name="Li R."/>
            <person name="Xu X."/>
        </authorList>
    </citation>
    <scope>NUCLEOTIDE SEQUENCE</scope>
    <source>
        <strain evidence="4">FACHB 800</strain>
    </source>
</reference>
<evidence type="ECO:0000313" key="4">
    <source>
        <dbReference type="EMBL" id="QXE23315.1"/>
    </source>
</evidence>
<dbReference type="KEGG" id="rsin:B6N60_02005"/>
<sequence>MLKHLIFNTIVATLALTTPAWALPLSPGDRVKISIPEGEEFSGIFEVNVEGNLEIPYLKPLPVVGLEPEQVEENLTTALIDGAFFQPSFLRVNLLVVQWSTIEVFVSGSTFLPGRVVINELSPGEKTQPPVPVAGQYPPNRFLTAAVRDAGGVKPTADLKNVQLIRDGQARTVDLSGVLTGEPFADIPLIAGDRIIVPDSGKMQNDLVRPSQITPTGVKVFLSNLTVPATGNAVSGIGRDATSFPYGSRFSHAVTAANCAGGTRGTNAERRAILVTTEQLTGKTKYLQRPINDILVNSTNDANNPFLQANDIVACYDSKVVEFRDILNTILNPLSIIRDLFR</sequence>
<name>A0A975T7F8_9NOST</name>
<dbReference type="Pfam" id="PF02563">
    <property type="entry name" value="Poly_export"/>
    <property type="match status" value="1"/>
</dbReference>
<dbReference type="PANTHER" id="PTHR33619">
    <property type="entry name" value="POLYSACCHARIDE EXPORT PROTEIN GFCE-RELATED"/>
    <property type="match status" value="1"/>
</dbReference>
<evidence type="ECO:0000259" key="3">
    <source>
        <dbReference type="Pfam" id="PF02563"/>
    </source>
</evidence>
<gene>
    <name evidence="4" type="ORF">B6N60_02005</name>
</gene>
<dbReference type="Proteomes" id="UP000683511">
    <property type="component" value="Chromosome"/>
</dbReference>
<dbReference type="Gene3D" id="3.10.560.10">
    <property type="entry name" value="Outer membrane lipoprotein wza domain like"/>
    <property type="match status" value="1"/>
</dbReference>
<dbReference type="InterPro" id="IPR049712">
    <property type="entry name" value="Poly_export"/>
</dbReference>
<dbReference type="AlphaFoldDB" id="A0A975T7F8"/>
<organism evidence="4 5">
    <name type="scientific">Richelia sinica FACHB-800</name>
    <dbReference type="NCBI Taxonomy" id="1357546"/>
    <lineage>
        <taxon>Bacteria</taxon>
        <taxon>Bacillati</taxon>
        <taxon>Cyanobacteriota</taxon>
        <taxon>Cyanophyceae</taxon>
        <taxon>Nostocales</taxon>
        <taxon>Nostocaceae</taxon>
        <taxon>Richelia</taxon>
    </lineage>
</organism>
<dbReference type="PANTHER" id="PTHR33619:SF3">
    <property type="entry name" value="POLYSACCHARIDE EXPORT PROTEIN GFCE-RELATED"/>
    <property type="match status" value="1"/>
</dbReference>
<proteinExistence type="predicted"/>
<dbReference type="EMBL" id="CP021056">
    <property type="protein sequence ID" value="QXE23315.1"/>
    <property type="molecule type" value="Genomic_DNA"/>
</dbReference>
<feature type="domain" description="Polysaccharide export protein N-terminal" evidence="3">
    <location>
        <begin position="24"/>
        <end position="84"/>
    </location>
</feature>
<protein>
    <recommendedName>
        <fullName evidence="3">Polysaccharide export protein N-terminal domain-containing protein</fullName>
    </recommendedName>
</protein>
<accession>A0A975T7F8</accession>
<evidence type="ECO:0000313" key="5">
    <source>
        <dbReference type="Proteomes" id="UP000683511"/>
    </source>
</evidence>
<keyword evidence="5" id="KW-1185">Reference proteome</keyword>
<dbReference type="RefSeq" id="WP_190606327.1">
    <property type="nucleotide sequence ID" value="NZ_CP021056.1"/>
</dbReference>
<dbReference type="InterPro" id="IPR003715">
    <property type="entry name" value="Poly_export_N"/>
</dbReference>
<dbReference type="GO" id="GO:0015159">
    <property type="term" value="F:polysaccharide transmembrane transporter activity"/>
    <property type="evidence" value="ECO:0007669"/>
    <property type="project" value="InterPro"/>
</dbReference>
<feature type="chain" id="PRO_5037491851" description="Polysaccharide export protein N-terminal domain-containing protein" evidence="2">
    <location>
        <begin position="23"/>
        <end position="342"/>
    </location>
</feature>
<feature type="signal peptide" evidence="2">
    <location>
        <begin position="1"/>
        <end position="22"/>
    </location>
</feature>
<evidence type="ECO:0000256" key="2">
    <source>
        <dbReference type="SAM" id="SignalP"/>
    </source>
</evidence>
<evidence type="ECO:0000256" key="1">
    <source>
        <dbReference type="ARBA" id="ARBA00022729"/>
    </source>
</evidence>